<evidence type="ECO:0000313" key="7">
    <source>
        <dbReference type="Proteomes" id="UP001500968"/>
    </source>
</evidence>
<evidence type="ECO:0000256" key="5">
    <source>
        <dbReference type="RuleBase" id="RU363041"/>
    </source>
</evidence>
<evidence type="ECO:0000313" key="6">
    <source>
        <dbReference type="EMBL" id="GAA4026757.1"/>
    </source>
</evidence>
<keyword evidence="5" id="KW-1003">Cell membrane</keyword>
<comment type="caution">
    <text evidence="6">The sequence shown here is derived from an EMBL/GenBank/DDBJ whole genome shotgun (WGS) entry which is preliminary data.</text>
</comment>
<name>A0ABP7TIC3_9FLAO</name>
<dbReference type="RefSeq" id="WP_290876559.1">
    <property type="nucleotide sequence ID" value="NZ_BAABCR010000012.1"/>
</dbReference>
<comment type="subcellular location">
    <subcellularLocation>
        <location evidence="5">Cell membrane</location>
        <topology evidence="5">Multi-pass membrane protein</topology>
    </subcellularLocation>
    <subcellularLocation>
        <location evidence="1">Membrane</location>
        <topology evidence="1">Multi-pass membrane protein</topology>
    </subcellularLocation>
</comment>
<proteinExistence type="inferred from homology"/>
<keyword evidence="7" id="KW-1185">Reference proteome</keyword>
<keyword evidence="2 5" id="KW-0812">Transmembrane</keyword>
<dbReference type="EMBL" id="BAABCR010000012">
    <property type="protein sequence ID" value="GAA4026757.1"/>
    <property type="molecule type" value="Genomic_DNA"/>
</dbReference>
<dbReference type="PANTHER" id="PTHR43701">
    <property type="entry name" value="MEMBRANE TRANSPORTER PROTEIN MJ0441-RELATED"/>
    <property type="match status" value="1"/>
</dbReference>
<feature type="transmembrane region" description="Helical" evidence="5">
    <location>
        <begin position="210"/>
        <end position="230"/>
    </location>
</feature>
<evidence type="ECO:0000256" key="2">
    <source>
        <dbReference type="ARBA" id="ARBA00022692"/>
    </source>
</evidence>
<sequence>MIEFLGYLGALCIGIVLGITGGGGSILTVPVLVYVLQLNPIIATAYSLFVVGTTSAFGSIQNFRKGLVDIKSALRFAVPSVLGVYLTRKYLVPEIPDPVFYFASLQLTKATFLMVLFAIVMFWAAIAMLKSKKDNPVPEITNKYGTIVQLFFVGVLIGLIGAGGGFLIVPALTKLARLTIKKAIATSLLVITINSLIGFSGDLQNIEIDWLFLLSFSAFSILGIFIGLYLQKFINEKLLKKIFGLFILLMAFIILYKELFS</sequence>
<keyword evidence="3 5" id="KW-1133">Transmembrane helix</keyword>
<feature type="transmembrane region" description="Helical" evidence="5">
    <location>
        <begin position="41"/>
        <end position="60"/>
    </location>
</feature>
<feature type="transmembrane region" description="Helical" evidence="5">
    <location>
        <begin position="72"/>
        <end position="91"/>
    </location>
</feature>
<dbReference type="Pfam" id="PF01925">
    <property type="entry name" value="TauE"/>
    <property type="match status" value="1"/>
</dbReference>
<dbReference type="PANTHER" id="PTHR43701:SF2">
    <property type="entry name" value="MEMBRANE TRANSPORTER PROTEIN YJNA-RELATED"/>
    <property type="match status" value="1"/>
</dbReference>
<feature type="transmembrane region" description="Helical" evidence="5">
    <location>
        <begin position="150"/>
        <end position="172"/>
    </location>
</feature>
<dbReference type="InterPro" id="IPR051598">
    <property type="entry name" value="TSUP/Inactive_protease-like"/>
</dbReference>
<organism evidence="6 7">
    <name type="scientific">Flavobacterium cheonhonense</name>
    <dbReference type="NCBI Taxonomy" id="706185"/>
    <lineage>
        <taxon>Bacteria</taxon>
        <taxon>Pseudomonadati</taxon>
        <taxon>Bacteroidota</taxon>
        <taxon>Flavobacteriia</taxon>
        <taxon>Flavobacteriales</taxon>
        <taxon>Flavobacteriaceae</taxon>
        <taxon>Flavobacterium</taxon>
    </lineage>
</organism>
<evidence type="ECO:0000256" key="3">
    <source>
        <dbReference type="ARBA" id="ARBA00022989"/>
    </source>
</evidence>
<protein>
    <recommendedName>
        <fullName evidence="5">Probable membrane transporter protein</fullName>
    </recommendedName>
</protein>
<evidence type="ECO:0000256" key="4">
    <source>
        <dbReference type="ARBA" id="ARBA00023136"/>
    </source>
</evidence>
<feature type="transmembrane region" description="Helical" evidence="5">
    <location>
        <begin position="111"/>
        <end position="129"/>
    </location>
</feature>
<keyword evidence="4 5" id="KW-0472">Membrane</keyword>
<comment type="similarity">
    <text evidence="5">Belongs to the 4-toluene sulfonate uptake permease (TSUP) (TC 2.A.102) family.</text>
</comment>
<evidence type="ECO:0000256" key="1">
    <source>
        <dbReference type="ARBA" id="ARBA00004141"/>
    </source>
</evidence>
<gene>
    <name evidence="6" type="ORF">GCM10022386_07640</name>
</gene>
<feature type="transmembrane region" description="Helical" evidence="5">
    <location>
        <begin position="242"/>
        <end position="260"/>
    </location>
</feature>
<dbReference type="Proteomes" id="UP001500968">
    <property type="component" value="Unassembled WGS sequence"/>
</dbReference>
<feature type="transmembrane region" description="Helical" evidence="5">
    <location>
        <begin position="7"/>
        <end position="35"/>
    </location>
</feature>
<accession>A0ABP7TIC3</accession>
<reference evidence="7" key="1">
    <citation type="journal article" date="2019" name="Int. J. Syst. Evol. Microbiol.">
        <title>The Global Catalogue of Microorganisms (GCM) 10K type strain sequencing project: providing services to taxonomists for standard genome sequencing and annotation.</title>
        <authorList>
            <consortium name="The Broad Institute Genomics Platform"/>
            <consortium name="The Broad Institute Genome Sequencing Center for Infectious Disease"/>
            <person name="Wu L."/>
            <person name="Ma J."/>
        </authorList>
    </citation>
    <scope>NUCLEOTIDE SEQUENCE [LARGE SCALE GENOMIC DNA]</scope>
    <source>
        <strain evidence="7">JCM 17064</strain>
    </source>
</reference>
<dbReference type="InterPro" id="IPR002781">
    <property type="entry name" value="TM_pro_TauE-like"/>
</dbReference>